<evidence type="ECO:0000313" key="2">
    <source>
        <dbReference type="EMBL" id="KAJ1123906.1"/>
    </source>
</evidence>
<protein>
    <submittedName>
        <fullName evidence="2">Uncharacterized protein</fullName>
    </submittedName>
</protein>
<comment type="caution">
    <text evidence="2">The sequence shown here is derived from an EMBL/GenBank/DDBJ whole genome shotgun (WGS) entry which is preliminary data.</text>
</comment>
<accession>A0AAV7P6K7</accession>
<name>A0AAV7P6K7_PLEWA</name>
<dbReference type="AlphaFoldDB" id="A0AAV7P6K7"/>
<feature type="region of interest" description="Disordered" evidence="1">
    <location>
        <begin position="50"/>
        <end position="79"/>
    </location>
</feature>
<proteinExistence type="predicted"/>
<keyword evidence="3" id="KW-1185">Reference proteome</keyword>
<dbReference type="EMBL" id="JANPWB010000011">
    <property type="protein sequence ID" value="KAJ1123906.1"/>
    <property type="molecule type" value="Genomic_DNA"/>
</dbReference>
<dbReference type="Proteomes" id="UP001066276">
    <property type="component" value="Chromosome 7"/>
</dbReference>
<reference evidence="2" key="1">
    <citation type="journal article" date="2022" name="bioRxiv">
        <title>Sequencing and chromosome-scale assembly of the giantPleurodeles waltlgenome.</title>
        <authorList>
            <person name="Brown T."/>
            <person name="Elewa A."/>
            <person name="Iarovenko S."/>
            <person name="Subramanian E."/>
            <person name="Araus A.J."/>
            <person name="Petzold A."/>
            <person name="Susuki M."/>
            <person name="Suzuki K.-i.T."/>
            <person name="Hayashi T."/>
            <person name="Toyoda A."/>
            <person name="Oliveira C."/>
            <person name="Osipova E."/>
            <person name="Leigh N.D."/>
            <person name="Simon A."/>
            <person name="Yun M.H."/>
        </authorList>
    </citation>
    <scope>NUCLEOTIDE SEQUENCE</scope>
    <source>
        <strain evidence="2">20211129_DDA</strain>
        <tissue evidence="2">Liver</tissue>
    </source>
</reference>
<sequence length="79" mass="9101">MLANRRRGSDKEREVFKKASSKLFKTEVIAESLSFEEWLSNDVIYEFSDDSNDQETQDHISGESSFLNHPKLAKMSMSP</sequence>
<gene>
    <name evidence="2" type="ORF">NDU88_002373</name>
</gene>
<organism evidence="2 3">
    <name type="scientific">Pleurodeles waltl</name>
    <name type="common">Iberian ribbed newt</name>
    <dbReference type="NCBI Taxonomy" id="8319"/>
    <lineage>
        <taxon>Eukaryota</taxon>
        <taxon>Metazoa</taxon>
        <taxon>Chordata</taxon>
        <taxon>Craniata</taxon>
        <taxon>Vertebrata</taxon>
        <taxon>Euteleostomi</taxon>
        <taxon>Amphibia</taxon>
        <taxon>Batrachia</taxon>
        <taxon>Caudata</taxon>
        <taxon>Salamandroidea</taxon>
        <taxon>Salamandridae</taxon>
        <taxon>Pleurodelinae</taxon>
        <taxon>Pleurodeles</taxon>
    </lineage>
</organism>
<evidence type="ECO:0000256" key="1">
    <source>
        <dbReference type="SAM" id="MobiDB-lite"/>
    </source>
</evidence>
<evidence type="ECO:0000313" key="3">
    <source>
        <dbReference type="Proteomes" id="UP001066276"/>
    </source>
</evidence>